<name>A0A429ZYP3_9ENTE</name>
<evidence type="ECO:0000313" key="1">
    <source>
        <dbReference type="EMBL" id="RST99101.1"/>
    </source>
</evidence>
<reference evidence="1 2" key="1">
    <citation type="submission" date="2017-05" db="EMBL/GenBank/DDBJ databases">
        <title>Vagococcus spp. assemblies.</title>
        <authorList>
            <person name="Gulvik C.A."/>
        </authorList>
    </citation>
    <scope>NUCLEOTIDE SEQUENCE [LARGE SCALE GENOMIC DNA]</scope>
    <source>
        <strain evidence="1 2">SS1995</strain>
    </source>
</reference>
<dbReference type="Proteomes" id="UP000287857">
    <property type="component" value="Unassembled WGS sequence"/>
</dbReference>
<protein>
    <submittedName>
        <fullName evidence="1">Uncharacterized protein</fullName>
    </submittedName>
</protein>
<evidence type="ECO:0000313" key="2">
    <source>
        <dbReference type="Proteomes" id="UP000287857"/>
    </source>
</evidence>
<sequence>MVLNHYYSVIYLMCKIFNQVILRSIHEETNKIDKQKIKVIDNKIINDFLLYEERFIICEKIIKRIVIG</sequence>
<gene>
    <name evidence="1" type="ORF">CBF37_05395</name>
</gene>
<proteinExistence type="predicted"/>
<comment type="caution">
    <text evidence="1">The sequence shown here is derived from an EMBL/GenBank/DDBJ whole genome shotgun (WGS) entry which is preliminary data.</text>
</comment>
<dbReference type="AlphaFoldDB" id="A0A429ZYP3"/>
<dbReference type="EMBL" id="NGJS01000006">
    <property type="protein sequence ID" value="RST99101.1"/>
    <property type="molecule type" value="Genomic_DNA"/>
</dbReference>
<organism evidence="1 2">
    <name type="scientific">Vagococcus vulneris</name>
    <dbReference type="NCBI Taxonomy" id="1977869"/>
    <lineage>
        <taxon>Bacteria</taxon>
        <taxon>Bacillati</taxon>
        <taxon>Bacillota</taxon>
        <taxon>Bacilli</taxon>
        <taxon>Lactobacillales</taxon>
        <taxon>Enterococcaceae</taxon>
        <taxon>Vagococcus</taxon>
    </lineage>
</organism>
<accession>A0A429ZYP3</accession>
<keyword evidence="2" id="KW-1185">Reference proteome</keyword>